<evidence type="ECO:0000256" key="9">
    <source>
        <dbReference type="ARBA" id="ARBA00023141"/>
    </source>
</evidence>
<keyword evidence="5 11" id="KW-0808">Transferase</keyword>
<comment type="pathway">
    <text evidence="1 11">Metabolic intermediate biosynthesis; chorismate biosynthesis; chorismate from D-erythrose 4-phosphate and phosphoenolpyruvate: step 5/7.</text>
</comment>
<sequence>MVCFLFCIHKKALAIIDQNLYHRTFIFSDVIMSIEESAVIEEVFVQKPIHHYAHLLPSIFLVGPMGAGKTTVGKLLAKHLKRPFLDADWHISEKAGADIPWIFQKEGESGFRERESRAMDELSAMSSIVLATGGGVVERECNREYLKRGLVIFLDASVDTQIHRTKKDKNRPLLQTDNPKAVLETLYQRRLPLYQEVADITVATGRAYPKQMMAEILDVLIAYAKNIENQQTS</sequence>
<keyword evidence="7 11" id="KW-0418">Kinase</keyword>
<comment type="subcellular location">
    <subcellularLocation>
        <location evidence="11">Cytoplasm</location>
    </subcellularLocation>
</comment>
<evidence type="ECO:0000256" key="11">
    <source>
        <dbReference type="HAMAP-Rule" id="MF_00109"/>
    </source>
</evidence>
<evidence type="ECO:0000256" key="3">
    <source>
        <dbReference type="ARBA" id="ARBA00012154"/>
    </source>
</evidence>
<dbReference type="EC" id="2.7.1.71" evidence="3 11"/>
<dbReference type="InterPro" id="IPR000623">
    <property type="entry name" value="Shikimate_kinase/TSH1"/>
</dbReference>
<reference evidence="12 13" key="1">
    <citation type="submission" date="2018-06" db="EMBL/GenBank/DDBJ databases">
        <authorList>
            <consortium name="Pathogen Informatics"/>
            <person name="Doyle S."/>
        </authorList>
    </citation>
    <scope>NUCLEOTIDE SEQUENCE [LARGE SCALE GENOMIC DNA]</scope>
    <source>
        <strain evidence="12 13">NCTC12877</strain>
    </source>
</reference>
<evidence type="ECO:0000256" key="1">
    <source>
        <dbReference type="ARBA" id="ARBA00004842"/>
    </source>
</evidence>
<keyword evidence="11" id="KW-0963">Cytoplasm</keyword>
<feature type="binding site" evidence="11">
    <location>
        <begin position="66"/>
        <end position="71"/>
    </location>
    <ligand>
        <name>ATP</name>
        <dbReference type="ChEBI" id="CHEBI:30616"/>
    </ligand>
</feature>
<evidence type="ECO:0000313" key="13">
    <source>
        <dbReference type="Proteomes" id="UP000254065"/>
    </source>
</evidence>
<dbReference type="Proteomes" id="UP000254065">
    <property type="component" value="Unassembled WGS sequence"/>
</dbReference>
<feature type="binding site" evidence="11">
    <location>
        <position position="88"/>
    </location>
    <ligand>
        <name>substrate</name>
    </ligand>
</feature>
<evidence type="ECO:0000256" key="5">
    <source>
        <dbReference type="ARBA" id="ARBA00022679"/>
    </source>
</evidence>
<dbReference type="AlphaFoldDB" id="A0A378R2W0"/>
<keyword evidence="9 11" id="KW-0057">Aromatic amino acid biosynthesis</keyword>
<dbReference type="PRINTS" id="PR01100">
    <property type="entry name" value="SHIKIMTKNASE"/>
</dbReference>
<dbReference type="InterPro" id="IPR023000">
    <property type="entry name" value="Shikimate_kinase_CS"/>
</dbReference>
<dbReference type="GO" id="GO:0005524">
    <property type="term" value="F:ATP binding"/>
    <property type="evidence" value="ECO:0007669"/>
    <property type="project" value="UniProtKB-UniRule"/>
</dbReference>
<comment type="similarity">
    <text evidence="2 11">Belongs to the shikimate kinase family.</text>
</comment>
<keyword evidence="4 11" id="KW-0028">Amino-acid biosynthesis</keyword>
<gene>
    <name evidence="11 12" type="primary">aroK</name>
    <name evidence="12" type="ORF">NCTC12877_02555</name>
</gene>
<feature type="binding site" evidence="11">
    <location>
        <position position="171"/>
    </location>
    <ligand>
        <name>ATP</name>
        <dbReference type="ChEBI" id="CHEBI:30616"/>
    </ligand>
</feature>
<comment type="subunit">
    <text evidence="11">Monomer.</text>
</comment>
<proteinExistence type="inferred from homology"/>
<organism evidence="12 13">
    <name type="scientific">Moraxella caprae</name>
    <dbReference type="NCBI Taxonomy" id="90240"/>
    <lineage>
        <taxon>Bacteria</taxon>
        <taxon>Pseudomonadati</taxon>
        <taxon>Pseudomonadota</taxon>
        <taxon>Gammaproteobacteria</taxon>
        <taxon>Moraxellales</taxon>
        <taxon>Moraxellaceae</taxon>
        <taxon>Moraxella</taxon>
    </lineage>
</organism>
<keyword evidence="13" id="KW-1185">Reference proteome</keyword>
<keyword evidence="11" id="KW-0460">Magnesium</keyword>
<dbReference type="InterPro" id="IPR027417">
    <property type="entry name" value="P-loop_NTPase"/>
</dbReference>
<dbReference type="GO" id="GO:0009423">
    <property type="term" value="P:chorismate biosynthetic process"/>
    <property type="evidence" value="ECO:0007669"/>
    <property type="project" value="UniProtKB-UniRule"/>
</dbReference>
<dbReference type="PANTHER" id="PTHR21087">
    <property type="entry name" value="SHIKIMATE KINASE"/>
    <property type="match status" value="1"/>
</dbReference>
<comment type="caution">
    <text evidence="11">Lacks conserved residue(s) required for the propagation of feature annotation.</text>
</comment>
<feature type="binding site" evidence="11">
    <location>
        <position position="112"/>
    </location>
    <ligand>
        <name>substrate</name>
    </ligand>
</feature>
<feature type="binding site" evidence="11">
    <location>
        <position position="134"/>
    </location>
    <ligand>
        <name>substrate</name>
    </ligand>
</feature>
<keyword evidence="6 11" id="KW-0547">Nucleotide-binding</keyword>
<dbReference type="PROSITE" id="PS01128">
    <property type="entry name" value="SHIKIMATE_KINASE"/>
    <property type="match status" value="1"/>
</dbReference>
<evidence type="ECO:0000256" key="7">
    <source>
        <dbReference type="ARBA" id="ARBA00022777"/>
    </source>
</evidence>
<comment type="cofactor">
    <cofactor evidence="11">
        <name>Mg(2+)</name>
        <dbReference type="ChEBI" id="CHEBI:18420"/>
    </cofactor>
    <text evidence="11">Binds 1 Mg(2+) ion per subunit.</text>
</comment>
<dbReference type="STRING" id="1122244.GCA_000426885_01671"/>
<evidence type="ECO:0000256" key="2">
    <source>
        <dbReference type="ARBA" id="ARBA00006997"/>
    </source>
</evidence>
<dbReference type="InterPro" id="IPR031322">
    <property type="entry name" value="Shikimate/glucono_kinase"/>
</dbReference>
<dbReference type="PANTHER" id="PTHR21087:SF16">
    <property type="entry name" value="SHIKIMATE KINASE 1, CHLOROPLASTIC"/>
    <property type="match status" value="1"/>
</dbReference>
<evidence type="ECO:0000256" key="10">
    <source>
        <dbReference type="ARBA" id="ARBA00048567"/>
    </source>
</evidence>
<dbReference type="CDD" id="cd00464">
    <property type="entry name" value="SK"/>
    <property type="match status" value="1"/>
</dbReference>
<keyword evidence="8 11" id="KW-0067">ATP-binding</keyword>
<name>A0A378R2W0_9GAMM</name>
<feature type="binding site" evidence="11">
    <location>
        <position position="190"/>
    </location>
    <ligand>
        <name>substrate</name>
    </ligand>
</feature>
<dbReference type="UniPathway" id="UPA00053">
    <property type="reaction ID" value="UER00088"/>
</dbReference>
<dbReference type="EMBL" id="UGQB01000004">
    <property type="protein sequence ID" value="STZ09534.1"/>
    <property type="molecule type" value="Genomic_DNA"/>
</dbReference>
<keyword evidence="11" id="KW-0479">Metal-binding</keyword>
<comment type="function">
    <text evidence="11">Catalyzes the specific phosphorylation of the 3-hydroxyl group of shikimic acid using ATP as a cosubstrate.</text>
</comment>
<accession>A0A378R2W0</accession>
<evidence type="ECO:0000313" key="12">
    <source>
        <dbReference type="EMBL" id="STZ09534.1"/>
    </source>
</evidence>
<dbReference type="SUPFAM" id="SSF52540">
    <property type="entry name" value="P-loop containing nucleoside triphosphate hydrolases"/>
    <property type="match status" value="1"/>
</dbReference>
<dbReference type="Pfam" id="PF01202">
    <property type="entry name" value="SKI"/>
    <property type="match status" value="1"/>
</dbReference>
<dbReference type="HAMAP" id="MF_00109">
    <property type="entry name" value="Shikimate_kinase"/>
    <property type="match status" value="1"/>
</dbReference>
<dbReference type="Gene3D" id="3.40.50.300">
    <property type="entry name" value="P-loop containing nucleotide triphosphate hydrolases"/>
    <property type="match status" value="1"/>
</dbReference>
<protein>
    <recommendedName>
        <fullName evidence="3 11">Shikimate kinase</fullName>
        <shortName evidence="11">SK</shortName>
        <ecNumber evidence="3 11">2.7.1.71</ecNumber>
    </recommendedName>
</protein>
<dbReference type="GO" id="GO:0009073">
    <property type="term" value="P:aromatic amino acid family biosynthetic process"/>
    <property type="evidence" value="ECO:0007669"/>
    <property type="project" value="UniProtKB-KW"/>
</dbReference>
<evidence type="ECO:0000256" key="6">
    <source>
        <dbReference type="ARBA" id="ARBA00022741"/>
    </source>
</evidence>
<feature type="binding site" evidence="11">
    <location>
        <position position="70"/>
    </location>
    <ligand>
        <name>Mg(2+)</name>
        <dbReference type="ChEBI" id="CHEBI:18420"/>
    </ligand>
</feature>
<comment type="catalytic activity">
    <reaction evidence="10 11">
        <text>shikimate + ATP = 3-phosphoshikimate + ADP + H(+)</text>
        <dbReference type="Rhea" id="RHEA:13121"/>
        <dbReference type="ChEBI" id="CHEBI:15378"/>
        <dbReference type="ChEBI" id="CHEBI:30616"/>
        <dbReference type="ChEBI" id="CHEBI:36208"/>
        <dbReference type="ChEBI" id="CHEBI:145989"/>
        <dbReference type="ChEBI" id="CHEBI:456216"/>
        <dbReference type="EC" id="2.7.1.71"/>
    </reaction>
</comment>
<dbReference type="GO" id="GO:0004765">
    <property type="term" value="F:shikimate kinase activity"/>
    <property type="evidence" value="ECO:0007669"/>
    <property type="project" value="UniProtKB-UniRule"/>
</dbReference>
<evidence type="ECO:0000256" key="8">
    <source>
        <dbReference type="ARBA" id="ARBA00022840"/>
    </source>
</evidence>
<dbReference type="GO" id="GO:0008652">
    <property type="term" value="P:amino acid biosynthetic process"/>
    <property type="evidence" value="ECO:0007669"/>
    <property type="project" value="UniProtKB-KW"/>
</dbReference>
<dbReference type="GO" id="GO:0005829">
    <property type="term" value="C:cytosol"/>
    <property type="evidence" value="ECO:0007669"/>
    <property type="project" value="TreeGrafter"/>
</dbReference>
<evidence type="ECO:0000256" key="4">
    <source>
        <dbReference type="ARBA" id="ARBA00022605"/>
    </source>
</evidence>
<dbReference type="GO" id="GO:0000287">
    <property type="term" value="F:magnesium ion binding"/>
    <property type="evidence" value="ECO:0007669"/>
    <property type="project" value="UniProtKB-UniRule"/>
</dbReference>